<dbReference type="InterPro" id="IPR036291">
    <property type="entry name" value="NAD(P)-bd_dom_sf"/>
</dbReference>
<dbReference type="GO" id="GO:0042602">
    <property type="term" value="F:riboflavin reductase (NADPH) activity"/>
    <property type="evidence" value="ECO:0007669"/>
    <property type="project" value="TreeGrafter"/>
</dbReference>
<dbReference type="STRING" id="1202724.AM493_10670"/>
<dbReference type="GO" id="GO:0004074">
    <property type="term" value="F:biliverdin reductase [NAD(P)H] activity"/>
    <property type="evidence" value="ECO:0007669"/>
    <property type="project" value="TreeGrafter"/>
</dbReference>
<dbReference type="Gene3D" id="3.40.50.720">
    <property type="entry name" value="NAD(P)-binding Rossmann-like Domain"/>
    <property type="match status" value="1"/>
</dbReference>
<evidence type="ECO:0000259" key="1">
    <source>
        <dbReference type="Pfam" id="PF13460"/>
    </source>
</evidence>
<dbReference type="AlphaFoldDB" id="A0A0M9VIA0"/>
<dbReference type="RefSeq" id="WP_054407969.1">
    <property type="nucleotide sequence ID" value="NZ_FOYA01000001.1"/>
</dbReference>
<dbReference type="OrthoDB" id="9790734at2"/>
<evidence type="ECO:0000313" key="3">
    <source>
        <dbReference type="Proteomes" id="UP000037755"/>
    </source>
</evidence>
<name>A0A0M9VIA0_9FLAO</name>
<gene>
    <name evidence="2" type="ORF">AM493_10670</name>
</gene>
<dbReference type="InterPro" id="IPR016040">
    <property type="entry name" value="NAD(P)-bd_dom"/>
</dbReference>
<dbReference type="EMBL" id="LIYD01000005">
    <property type="protein sequence ID" value="KOS06446.1"/>
    <property type="molecule type" value="Genomic_DNA"/>
</dbReference>
<organism evidence="2 3">
    <name type="scientific">Flavobacterium akiainvivens</name>
    <dbReference type="NCBI Taxonomy" id="1202724"/>
    <lineage>
        <taxon>Bacteria</taxon>
        <taxon>Pseudomonadati</taxon>
        <taxon>Bacteroidota</taxon>
        <taxon>Flavobacteriia</taxon>
        <taxon>Flavobacteriales</taxon>
        <taxon>Flavobacteriaceae</taxon>
        <taxon>Flavobacterium</taxon>
    </lineage>
</organism>
<reference evidence="2 3" key="1">
    <citation type="submission" date="2015-08" db="EMBL/GenBank/DDBJ databases">
        <title>Whole genome sequence of Flavobacterium akiainvivens IK-1T, from decaying Wikstroemia oahuensis, an endemic Hawaiian shrub.</title>
        <authorList>
            <person name="Wan X."/>
            <person name="Hou S."/>
            <person name="Saito J."/>
            <person name="Donachie S."/>
        </authorList>
    </citation>
    <scope>NUCLEOTIDE SEQUENCE [LARGE SCALE GENOMIC DNA]</scope>
    <source>
        <strain evidence="2 3">IK-1</strain>
    </source>
</reference>
<protein>
    <recommendedName>
        <fullName evidence="1">NAD(P)-binding domain-containing protein</fullName>
    </recommendedName>
</protein>
<comment type="caution">
    <text evidence="2">The sequence shown here is derived from an EMBL/GenBank/DDBJ whole genome shotgun (WGS) entry which is preliminary data.</text>
</comment>
<dbReference type="Proteomes" id="UP000037755">
    <property type="component" value="Unassembled WGS sequence"/>
</dbReference>
<dbReference type="PANTHER" id="PTHR43355">
    <property type="entry name" value="FLAVIN REDUCTASE (NADPH)"/>
    <property type="match status" value="1"/>
</dbReference>
<dbReference type="SUPFAM" id="SSF51735">
    <property type="entry name" value="NAD(P)-binding Rossmann-fold domains"/>
    <property type="match status" value="1"/>
</dbReference>
<dbReference type="PANTHER" id="PTHR43355:SF2">
    <property type="entry name" value="FLAVIN REDUCTASE (NADPH)"/>
    <property type="match status" value="1"/>
</dbReference>
<proteinExistence type="predicted"/>
<keyword evidence="3" id="KW-1185">Reference proteome</keyword>
<accession>A0A0M9VIA0</accession>
<feature type="domain" description="NAD(P)-binding" evidence="1">
    <location>
        <begin position="10"/>
        <end position="200"/>
    </location>
</feature>
<sequence length="213" mass="22869">MNTHTIAVIGGTGKSGTYLVKALLHKGYHVKMLVRNPERVAFSNPLAEIITGNVTDYDAVLKTISGCNAVISTLGIGIPQSEHTIFSRATAHILKAMHNTGISRYIVIAGLNVDAPGDAKGPAAKAATRWMYTNYPTSSHNRQEEYTLLAESNVSWTMVRLPMIALTDAQPEISISLTDCPGNAISATSLARFLINQIEEDGFAGKAPFIADK</sequence>
<evidence type="ECO:0000313" key="2">
    <source>
        <dbReference type="EMBL" id="KOS06446.1"/>
    </source>
</evidence>
<dbReference type="PATRIC" id="fig|1202724.3.peg.2213"/>
<dbReference type="InterPro" id="IPR051606">
    <property type="entry name" value="Polyketide_Oxido-like"/>
</dbReference>
<dbReference type="Pfam" id="PF13460">
    <property type="entry name" value="NAD_binding_10"/>
    <property type="match status" value="1"/>
</dbReference>